<dbReference type="InterPro" id="IPR010451">
    <property type="entry name" value="Acetoacetate_decarboxylase"/>
</dbReference>
<dbReference type="EMBL" id="JAVREQ010000003">
    <property type="protein sequence ID" value="MDT0378278.1"/>
    <property type="molecule type" value="Genomic_DNA"/>
</dbReference>
<gene>
    <name evidence="1" type="ORF">RM572_05730</name>
</gene>
<evidence type="ECO:0000313" key="2">
    <source>
        <dbReference type="Proteomes" id="UP001183414"/>
    </source>
</evidence>
<proteinExistence type="predicted"/>
<organism evidence="1 2">
    <name type="scientific">Streptomyces hazeniae</name>
    <dbReference type="NCBI Taxonomy" id="3075538"/>
    <lineage>
        <taxon>Bacteria</taxon>
        <taxon>Bacillati</taxon>
        <taxon>Actinomycetota</taxon>
        <taxon>Actinomycetes</taxon>
        <taxon>Kitasatosporales</taxon>
        <taxon>Streptomycetaceae</taxon>
        <taxon>Streptomyces</taxon>
    </lineage>
</organism>
<dbReference type="Pfam" id="PF06314">
    <property type="entry name" value="ADC"/>
    <property type="match status" value="1"/>
</dbReference>
<dbReference type="RefSeq" id="WP_311672184.1">
    <property type="nucleotide sequence ID" value="NZ_JAVREQ010000003.1"/>
</dbReference>
<dbReference type="Gene3D" id="2.40.400.10">
    <property type="entry name" value="Acetoacetate decarboxylase-like"/>
    <property type="match status" value="1"/>
</dbReference>
<reference evidence="2" key="1">
    <citation type="submission" date="2023-07" db="EMBL/GenBank/DDBJ databases">
        <title>30 novel species of actinomycetes from the DSMZ collection.</title>
        <authorList>
            <person name="Nouioui I."/>
        </authorList>
    </citation>
    <scope>NUCLEOTIDE SEQUENCE [LARGE SCALE GENOMIC DNA]</scope>
    <source>
        <strain evidence="2">DSM 42041</strain>
    </source>
</reference>
<evidence type="ECO:0000313" key="1">
    <source>
        <dbReference type="EMBL" id="MDT0378278.1"/>
    </source>
</evidence>
<dbReference type="InterPro" id="IPR023375">
    <property type="entry name" value="ADC_dom_sf"/>
</dbReference>
<comment type="caution">
    <text evidence="1">The sequence shown here is derived from an EMBL/GenBank/DDBJ whole genome shotgun (WGS) entry which is preliminary data.</text>
</comment>
<sequence>MPTRHQTPGAPPPEPWRLAGDMDAAVWRLPVREVPRWRLPHGARPLVVGGKVTLVTFWVDYRPPGVLAYRELLAALAVTHRGRIAGTAVAGWVDDERSLRGGRELWGIPKERGVFVFSRDASRLRARLTTADGGTVHGDHRTGVPLPGPFPVRAHLVQDVGGEAVRVPLRVTGRPYVGRRARFTVDGGGPLGFLDGRRPTATVALRGFRFAFGRAAPGV</sequence>
<dbReference type="SUPFAM" id="SSF160104">
    <property type="entry name" value="Acetoacetate decarboxylase-like"/>
    <property type="match status" value="1"/>
</dbReference>
<dbReference type="Proteomes" id="UP001183414">
    <property type="component" value="Unassembled WGS sequence"/>
</dbReference>
<keyword evidence="2" id="KW-1185">Reference proteome</keyword>
<name>A0ABU2NPY3_9ACTN</name>
<accession>A0ABU2NPY3</accession>
<protein>
    <submittedName>
        <fullName evidence="1">Acetoacetate decarboxylase family protein</fullName>
    </submittedName>
</protein>